<gene>
    <name evidence="1" type="ORF">GCM10010310_78970</name>
</gene>
<proteinExistence type="predicted"/>
<keyword evidence="2" id="KW-1185">Reference proteome</keyword>
<evidence type="ECO:0000313" key="1">
    <source>
        <dbReference type="EMBL" id="GAA2704728.1"/>
    </source>
</evidence>
<protein>
    <recommendedName>
        <fullName evidence="3">MarR family transcriptional regulator</fullName>
    </recommendedName>
</protein>
<sequence>MAATRRAARRLELVDTTTGEVVERKQRVPHAFDGKGYTLEGHGAEVPNFSLNLSGTEWDVLDWMKQHGGCANPVRLEPSEVAPLLCSTPNTVKAAVARLLKLNLMLRIGGPRSGTYQLNPRRFWEGSGEAHVKACTRMDPPAVAPDAKALATALKAAQKATDTARDAAEAADEAEELAPDSKLAEKTRATAAATHASAILAVETAVNLGAQLPVQLRRFLQEAAK</sequence>
<comment type="caution">
    <text evidence="1">The sequence shown here is derived from an EMBL/GenBank/DDBJ whole genome shotgun (WGS) entry which is preliminary data.</text>
</comment>
<reference evidence="1 2" key="1">
    <citation type="journal article" date="2019" name="Int. J. Syst. Evol. Microbiol.">
        <title>The Global Catalogue of Microorganisms (GCM) 10K type strain sequencing project: providing services to taxonomists for standard genome sequencing and annotation.</title>
        <authorList>
            <consortium name="The Broad Institute Genomics Platform"/>
            <consortium name="The Broad Institute Genome Sequencing Center for Infectious Disease"/>
            <person name="Wu L."/>
            <person name="Ma J."/>
        </authorList>
    </citation>
    <scope>NUCLEOTIDE SEQUENCE [LARGE SCALE GENOMIC DNA]</scope>
    <source>
        <strain evidence="1 2">JCM 4531</strain>
    </source>
</reference>
<dbReference type="Proteomes" id="UP001499989">
    <property type="component" value="Unassembled WGS sequence"/>
</dbReference>
<dbReference type="EMBL" id="BAAASK010000051">
    <property type="protein sequence ID" value="GAA2704728.1"/>
    <property type="molecule type" value="Genomic_DNA"/>
</dbReference>
<evidence type="ECO:0000313" key="2">
    <source>
        <dbReference type="Proteomes" id="UP001499989"/>
    </source>
</evidence>
<evidence type="ECO:0008006" key="3">
    <source>
        <dbReference type="Google" id="ProtNLM"/>
    </source>
</evidence>
<accession>A0ABN3TJE1</accession>
<organism evidence="1 2">
    <name type="scientific">Streptomyces violaceolatus</name>
    <dbReference type="NCBI Taxonomy" id="67378"/>
    <lineage>
        <taxon>Bacteria</taxon>
        <taxon>Bacillati</taxon>
        <taxon>Actinomycetota</taxon>
        <taxon>Actinomycetes</taxon>
        <taxon>Kitasatosporales</taxon>
        <taxon>Streptomycetaceae</taxon>
        <taxon>Streptomyces</taxon>
        <taxon>Streptomyces violaceoruber group</taxon>
    </lineage>
</organism>
<dbReference type="RefSeq" id="WP_224354183.1">
    <property type="nucleotide sequence ID" value="NZ_BAAASK010000051.1"/>
</dbReference>
<name>A0ABN3TJE1_9ACTN</name>